<dbReference type="InterPro" id="IPR001932">
    <property type="entry name" value="PPM-type_phosphatase-like_dom"/>
</dbReference>
<keyword evidence="2" id="KW-1133">Transmembrane helix</keyword>
<evidence type="ECO:0000259" key="3">
    <source>
        <dbReference type="PROSITE" id="PS51746"/>
    </source>
</evidence>
<reference evidence="4 5" key="1">
    <citation type="submission" date="2021-05" db="EMBL/GenBank/DDBJ databases">
        <title>Description of Cellulomonas sp. DKR-3 sp. nov.</title>
        <authorList>
            <person name="Dahal R.H."/>
            <person name="Chaudhary D.K."/>
        </authorList>
    </citation>
    <scope>NUCLEOTIDE SEQUENCE [LARGE SCALE GENOMIC DNA]</scope>
    <source>
        <strain evidence="4 5">DKR-3</strain>
    </source>
</reference>
<dbReference type="SMART" id="SM00332">
    <property type="entry name" value="PP2Cc"/>
    <property type="match status" value="1"/>
</dbReference>
<keyword evidence="5" id="KW-1185">Reference proteome</keyword>
<feature type="region of interest" description="Disordered" evidence="1">
    <location>
        <begin position="244"/>
        <end position="275"/>
    </location>
</feature>
<evidence type="ECO:0000313" key="5">
    <source>
        <dbReference type="Proteomes" id="UP000722125"/>
    </source>
</evidence>
<dbReference type="Pfam" id="PF13672">
    <property type="entry name" value="PP2C_2"/>
    <property type="match status" value="1"/>
</dbReference>
<feature type="compositionally biased region" description="Acidic residues" evidence="1">
    <location>
        <begin position="438"/>
        <end position="447"/>
    </location>
</feature>
<dbReference type="InterPro" id="IPR015655">
    <property type="entry name" value="PP2C"/>
</dbReference>
<keyword evidence="2" id="KW-0812">Transmembrane</keyword>
<sequence length="495" mass="51586">MGVALRYAARSDVGLVRTNNQDSAYAGPHLLVVADGMGGHAGGDVASSLAIATFAPLDDEALGPDDALGELEHAIEDARDDIRARSAAEPDLAGMGTTVTAILRTGNKLAMVHLGDSRGYLMRDGVLAQVTTDHTFVQHLVDIGRITPEEAEHHPQRSVVMRVLGDFETDLTPDMSVREARPGDRWLLCSDGLSGFVSAETIETTMRELTDVDACADRLVQLALRGGGGDNVTVVLADVVELDELPDGSAPGTSPQVVGAAATTRDDPTVAADGPAARAAGLAAAAARAQRSGLAGSAGDEPAPEPGTVPDETAARARDGDEREDDELEDDEEAGTRRSRGALVAVLVAVLAVALVGGAAAWTRTQYYVGIDGDEVAIFQGVPGTIGPLSLSTVVERTGITTDEIESQYVRDRLGQSIHADDREAARRLVDELVATDPTDDPTDDPTPEPTLEPTAPATGQPTVRPTVRPTVDPTTRATTRPTPRTTRSAAGTDG</sequence>
<dbReference type="EMBL" id="JAHBOH010000001">
    <property type="protein sequence ID" value="MBT0993457.1"/>
    <property type="molecule type" value="Genomic_DNA"/>
</dbReference>
<feature type="compositionally biased region" description="Acidic residues" evidence="1">
    <location>
        <begin position="322"/>
        <end position="333"/>
    </location>
</feature>
<keyword evidence="2" id="KW-0472">Membrane</keyword>
<dbReference type="RefSeq" id="WP_214347015.1">
    <property type="nucleotide sequence ID" value="NZ_JAHBOH010000001.1"/>
</dbReference>
<evidence type="ECO:0000256" key="2">
    <source>
        <dbReference type="SAM" id="Phobius"/>
    </source>
</evidence>
<gene>
    <name evidence="4" type="ORF">KIN34_04050</name>
</gene>
<protein>
    <submittedName>
        <fullName evidence="4">Serine/threonine-protein phosphatase</fullName>
    </submittedName>
</protein>
<dbReference type="SUPFAM" id="SSF81606">
    <property type="entry name" value="PP2C-like"/>
    <property type="match status" value="1"/>
</dbReference>
<comment type="caution">
    <text evidence="4">The sequence shown here is derived from an EMBL/GenBank/DDBJ whole genome shotgun (WGS) entry which is preliminary data.</text>
</comment>
<feature type="region of interest" description="Disordered" evidence="1">
    <location>
        <begin position="434"/>
        <end position="495"/>
    </location>
</feature>
<dbReference type="PANTHER" id="PTHR47992">
    <property type="entry name" value="PROTEIN PHOSPHATASE"/>
    <property type="match status" value="1"/>
</dbReference>
<evidence type="ECO:0000256" key="1">
    <source>
        <dbReference type="SAM" id="MobiDB-lite"/>
    </source>
</evidence>
<feature type="transmembrane region" description="Helical" evidence="2">
    <location>
        <begin position="342"/>
        <end position="362"/>
    </location>
</feature>
<accession>A0ABS5TWH9</accession>
<organism evidence="4 5">
    <name type="scientific">Cellulomonas fulva</name>
    <dbReference type="NCBI Taxonomy" id="2835530"/>
    <lineage>
        <taxon>Bacteria</taxon>
        <taxon>Bacillati</taxon>
        <taxon>Actinomycetota</taxon>
        <taxon>Actinomycetes</taxon>
        <taxon>Micrococcales</taxon>
        <taxon>Cellulomonadaceae</taxon>
        <taxon>Cellulomonas</taxon>
    </lineage>
</organism>
<feature type="compositionally biased region" description="Low complexity" evidence="1">
    <location>
        <begin position="450"/>
        <end position="488"/>
    </location>
</feature>
<proteinExistence type="predicted"/>
<dbReference type="CDD" id="cd00143">
    <property type="entry name" value="PP2Cc"/>
    <property type="match status" value="1"/>
</dbReference>
<feature type="region of interest" description="Disordered" evidence="1">
    <location>
        <begin position="291"/>
        <end position="336"/>
    </location>
</feature>
<dbReference type="Gene3D" id="3.60.40.10">
    <property type="entry name" value="PPM-type phosphatase domain"/>
    <property type="match status" value="1"/>
</dbReference>
<dbReference type="InterPro" id="IPR036457">
    <property type="entry name" value="PPM-type-like_dom_sf"/>
</dbReference>
<dbReference type="Proteomes" id="UP000722125">
    <property type="component" value="Unassembled WGS sequence"/>
</dbReference>
<dbReference type="PROSITE" id="PS51746">
    <property type="entry name" value="PPM_2"/>
    <property type="match status" value="1"/>
</dbReference>
<evidence type="ECO:0000313" key="4">
    <source>
        <dbReference type="EMBL" id="MBT0993457.1"/>
    </source>
</evidence>
<dbReference type="SMART" id="SM00331">
    <property type="entry name" value="PP2C_SIG"/>
    <property type="match status" value="1"/>
</dbReference>
<feature type="domain" description="PPM-type phosphatase" evidence="3">
    <location>
        <begin position="6"/>
        <end position="239"/>
    </location>
</feature>
<name>A0ABS5TWH9_9CELL</name>